<dbReference type="Proteomes" id="UP001148662">
    <property type="component" value="Unassembled WGS sequence"/>
</dbReference>
<sequence length="815" mass="90030">MAYLSSLHILCLVLTSLLPLGAHAAPPLSRQSGPTVNLDNGTFVGTTDILTGTNVFLGIPFAQPPYVYLSIQRAVTVLLTSRLTAPSTGDLRFRLPVANSPYNGVNDAVIFGSACPQQSFNLPIPPGLTADALDFLTSTILQVITDYSEDCLTINVWQPVGTAADAKLPVVAWIFGGGFEFGATETYDGGLIVQQSVRLNEPIIYVSMNYRLSAFGFLASQEVKDAGVGNLGLQDQRQALRWIQKYICAFGGDPDKVTIWGESAGAISVALHMVANGGDNEGLFRGAFMESGSPIPVSDITHGQKYYDALIGQVGCEGAADTLECLRQVPFATLMTAVDDSPSIFSPQSLNLAWLPRADGIFLSDDPQQLVLDGQVANVPFVTGDCDDEGTLFTLALLNITTDEEVRDYLTSNYVQSIQSSELDQLLTLYPQDPTQGSPYDTGYSNAITPQFKRLASLQGDLVFQSARRMFLQQRSGAQNTWSFLSKRLKELPIVGSVHASDLISAYGQVDLTDYIINFVNSLNPNGPTVSYWPQYSTSSPQLMTFLDGLIPTTITMDDFRQDAISFLQTLLLAYPLHSESHRKYWPRYCRTCIVKLMSYEHVSSQFASFKDCLVRRIISKAGSSGDSDDPSELDDFALYLADETWPNLPDALRKATYSSRESVPSIDSLSLDNTSTSFIDTLTSCGLSEDSDGALVFLRKVLEDYIADVCAPPPVWSQTRTKECEICEREVPLTYHHLIPREMHTRVLKKSWHPEEMLNSVAWLCRPCHSTVHRVASNEDLARNFYTLDLLLERDDIRRWRAYVAKQRWGVKRG</sequence>
<accession>A0ACC1SSM2</accession>
<protein>
    <submittedName>
        <fullName evidence="1">Uncharacterized protein</fullName>
    </submittedName>
</protein>
<proteinExistence type="predicted"/>
<dbReference type="EMBL" id="JANHOG010001052">
    <property type="protein sequence ID" value="KAJ3545566.1"/>
    <property type="molecule type" value="Genomic_DNA"/>
</dbReference>
<gene>
    <name evidence="1" type="ORF">NM688_g5612</name>
</gene>
<name>A0ACC1SSM2_9APHY</name>
<evidence type="ECO:0000313" key="1">
    <source>
        <dbReference type="EMBL" id="KAJ3545566.1"/>
    </source>
</evidence>
<organism evidence="1 2">
    <name type="scientific">Phlebia brevispora</name>
    <dbReference type="NCBI Taxonomy" id="194682"/>
    <lineage>
        <taxon>Eukaryota</taxon>
        <taxon>Fungi</taxon>
        <taxon>Dikarya</taxon>
        <taxon>Basidiomycota</taxon>
        <taxon>Agaricomycotina</taxon>
        <taxon>Agaricomycetes</taxon>
        <taxon>Polyporales</taxon>
        <taxon>Meruliaceae</taxon>
        <taxon>Phlebia</taxon>
    </lineage>
</organism>
<keyword evidence="2" id="KW-1185">Reference proteome</keyword>
<reference evidence="1" key="1">
    <citation type="submission" date="2022-07" db="EMBL/GenBank/DDBJ databases">
        <title>Genome Sequence of Phlebia brevispora.</title>
        <authorList>
            <person name="Buettner E."/>
        </authorList>
    </citation>
    <scope>NUCLEOTIDE SEQUENCE</scope>
    <source>
        <strain evidence="1">MPL23</strain>
    </source>
</reference>
<evidence type="ECO:0000313" key="2">
    <source>
        <dbReference type="Proteomes" id="UP001148662"/>
    </source>
</evidence>
<comment type="caution">
    <text evidence="1">The sequence shown here is derived from an EMBL/GenBank/DDBJ whole genome shotgun (WGS) entry which is preliminary data.</text>
</comment>